<sequence>MTFPSLTAFYGALLGLLFLALSLAVSAGRARFRAHHGDAGQEALRRLIRIQANFAEYVPLTLLLLALAEAGGAAPGLVRALLVALLLARLAHPPGMLAAEGSALQYA</sequence>
<dbReference type="HOGENOM" id="CLU_134926_1_0_5"/>
<gene>
    <name evidence="5" type="ORF">HMPREF0731_4630</name>
</gene>
<dbReference type="RefSeq" id="WP_007005968.1">
    <property type="nucleotide sequence ID" value="NZ_GG770854.1"/>
</dbReference>
<evidence type="ECO:0000313" key="5">
    <source>
        <dbReference type="EMBL" id="EFH09152.1"/>
    </source>
</evidence>
<dbReference type="OrthoDB" id="7619858at2"/>
<dbReference type="Pfam" id="PF01124">
    <property type="entry name" value="MAPEG"/>
    <property type="match status" value="1"/>
</dbReference>
<name>D5RU68_9PROT</name>
<dbReference type="AlphaFoldDB" id="D5RU68"/>
<accession>D5RU68</accession>
<keyword evidence="3" id="KW-1133">Transmembrane helix</keyword>
<evidence type="ECO:0000256" key="1">
    <source>
        <dbReference type="ARBA" id="ARBA00004370"/>
    </source>
</evidence>
<dbReference type="Gene3D" id="1.20.120.550">
    <property type="entry name" value="Membrane associated eicosanoid/glutathione metabolism-like domain"/>
    <property type="match status" value="1"/>
</dbReference>
<keyword evidence="2" id="KW-0812">Transmembrane</keyword>
<reference evidence="5 6" key="1">
    <citation type="submission" date="2010-04" db="EMBL/GenBank/DDBJ databases">
        <authorList>
            <person name="Qin X."/>
            <person name="Bachman B."/>
            <person name="Battles P."/>
            <person name="Bell A."/>
            <person name="Bess C."/>
            <person name="Bickham C."/>
            <person name="Chaboub L."/>
            <person name="Chen D."/>
            <person name="Coyle M."/>
            <person name="Deiros D.R."/>
            <person name="Dinh H."/>
            <person name="Forbes L."/>
            <person name="Fowler G."/>
            <person name="Francisco L."/>
            <person name="Fu Q."/>
            <person name="Gubbala S."/>
            <person name="Hale W."/>
            <person name="Han Y."/>
            <person name="Hemphill L."/>
            <person name="Highlander S.K."/>
            <person name="Hirani K."/>
            <person name="Hogues M."/>
            <person name="Jackson L."/>
            <person name="Jakkamsetti A."/>
            <person name="Javaid M."/>
            <person name="Jiang H."/>
            <person name="Korchina V."/>
            <person name="Kovar C."/>
            <person name="Lara F."/>
            <person name="Lee S."/>
            <person name="Mata R."/>
            <person name="Mathew T."/>
            <person name="Moen C."/>
            <person name="Morales K."/>
            <person name="Munidasa M."/>
            <person name="Nazareth L."/>
            <person name="Ngo R."/>
            <person name="Nguyen L."/>
            <person name="Okwuonu G."/>
            <person name="Ongeri F."/>
            <person name="Patil S."/>
            <person name="Petrosino J."/>
            <person name="Pham C."/>
            <person name="Pham P."/>
            <person name="Pu L.-L."/>
            <person name="Puazo M."/>
            <person name="Raj R."/>
            <person name="Reid J."/>
            <person name="Rouhana J."/>
            <person name="Saada N."/>
            <person name="Shang Y."/>
            <person name="Simmons D."/>
            <person name="Thornton R."/>
            <person name="Warren J."/>
            <person name="Weissenberger G."/>
            <person name="Zhang J."/>
            <person name="Zhang L."/>
            <person name="Zhou C."/>
            <person name="Zhu D."/>
            <person name="Muzny D."/>
            <person name="Worley K."/>
            <person name="Gibbs R."/>
        </authorList>
    </citation>
    <scope>NUCLEOTIDE SEQUENCE [LARGE SCALE GENOMIC DNA]</scope>
    <source>
        <strain evidence="5 6">ATCC 49957</strain>
    </source>
</reference>
<dbReference type="InterPro" id="IPR001129">
    <property type="entry name" value="Membr-assoc_MAPEG"/>
</dbReference>
<dbReference type="PANTHER" id="PTHR35814:SF1">
    <property type="entry name" value="GLUTATHIONE S-TRANSFERASE-RELATED"/>
    <property type="match status" value="1"/>
</dbReference>
<comment type="subcellular location">
    <subcellularLocation>
        <location evidence="1">Membrane</location>
    </subcellularLocation>
</comment>
<comment type="caution">
    <text evidence="5">The sequence shown here is derived from an EMBL/GenBank/DDBJ whole genome shotgun (WGS) entry which is preliminary data.</text>
</comment>
<evidence type="ECO:0000256" key="2">
    <source>
        <dbReference type="ARBA" id="ARBA00022692"/>
    </source>
</evidence>
<evidence type="ECO:0008006" key="7">
    <source>
        <dbReference type="Google" id="ProtNLM"/>
    </source>
</evidence>
<dbReference type="Proteomes" id="UP000005324">
    <property type="component" value="Unassembled WGS sequence"/>
</dbReference>
<feature type="non-terminal residue" evidence="5">
    <location>
        <position position="107"/>
    </location>
</feature>
<evidence type="ECO:0000256" key="4">
    <source>
        <dbReference type="ARBA" id="ARBA00023136"/>
    </source>
</evidence>
<dbReference type="PANTHER" id="PTHR35814">
    <property type="match status" value="1"/>
</dbReference>
<dbReference type="SUPFAM" id="SSF161084">
    <property type="entry name" value="MAPEG domain-like"/>
    <property type="match status" value="1"/>
</dbReference>
<evidence type="ECO:0000313" key="6">
    <source>
        <dbReference type="Proteomes" id="UP000005324"/>
    </source>
</evidence>
<dbReference type="EMBL" id="ADVL01000940">
    <property type="protein sequence ID" value="EFH09152.1"/>
    <property type="molecule type" value="Genomic_DNA"/>
</dbReference>
<protein>
    <recommendedName>
        <fullName evidence="7">MAPEG family protein</fullName>
    </recommendedName>
</protein>
<keyword evidence="6" id="KW-1185">Reference proteome</keyword>
<dbReference type="InterPro" id="IPR023352">
    <property type="entry name" value="MAPEG-like_dom_sf"/>
</dbReference>
<organism evidence="5 6">
    <name type="scientific">Pseudoroseomonas cervicalis ATCC 49957</name>
    <dbReference type="NCBI Taxonomy" id="525371"/>
    <lineage>
        <taxon>Bacteria</taxon>
        <taxon>Pseudomonadati</taxon>
        <taxon>Pseudomonadota</taxon>
        <taxon>Alphaproteobacteria</taxon>
        <taxon>Acetobacterales</taxon>
        <taxon>Roseomonadaceae</taxon>
        <taxon>Roseomonas</taxon>
    </lineage>
</organism>
<dbReference type="GO" id="GO:0016020">
    <property type="term" value="C:membrane"/>
    <property type="evidence" value="ECO:0007669"/>
    <property type="project" value="UniProtKB-SubCell"/>
</dbReference>
<proteinExistence type="predicted"/>
<keyword evidence="4" id="KW-0472">Membrane</keyword>
<evidence type="ECO:0000256" key="3">
    <source>
        <dbReference type="ARBA" id="ARBA00022989"/>
    </source>
</evidence>